<dbReference type="PANTHER" id="PTHR30100:SF1">
    <property type="entry name" value="PHOSPHATE ACYLTRANSFERASE"/>
    <property type="match status" value="1"/>
</dbReference>
<evidence type="ECO:0000256" key="4">
    <source>
        <dbReference type="ARBA" id="ARBA00022679"/>
    </source>
</evidence>
<comment type="pathway">
    <text evidence="10">Lipid metabolism; phospholipid metabolism.</text>
</comment>
<name>A0A9D9H221_9BACT</name>
<dbReference type="GO" id="GO:0006633">
    <property type="term" value="P:fatty acid biosynthetic process"/>
    <property type="evidence" value="ECO:0007669"/>
    <property type="project" value="UniProtKB-UniRule"/>
</dbReference>
<dbReference type="Proteomes" id="UP000823612">
    <property type="component" value="Unassembled WGS sequence"/>
</dbReference>
<gene>
    <name evidence="10" type="primary">plsX</name>
    <name evidence="11" type="ORF">IAB08_07315</name>
</gene>
<keyword evidence="5 10" id="KW-0443">Lipid metabolism</keyword>
<evidence type="ECO:0000256" key="2">
    <source>
        <dbReference type="ARBA" id="ARBA00022490"/>
    </source>
</evidence>
<keyword evidence="2 10" id="KW-0963">Cytoplasm</keyword>
<keyword evidence="3 10" id="KW-0444">Lipid biosynthesis</keyword>
<organism evidence="11 12">
    <name type="scientific">Candidatus Pullibacteroides excrementavium</name>
    <dbReference type="NCBI Taxonomy" id="2840905"/>
    <lineage>
        <taxon>Bacteria</taxon>
        <taxon>Pseudomonadati</taxon>
        <taxon>Bacteroidota</taxon>
        <taxon>Bacteroidia</taxon>
        <taxon>Bacteroidales</taxon>
        <taxon>Candidatus Pullibacteroides</taxon>
    </lineage>
</organism>
<evidence type="ECO:0000256" key="10">
    <source>
        <dbReference type="HAMAP-Rule" id="MF_00019"/>
    </source>
</evidence>
<keyword evidence="4 10" id="KW-0808">Transferase</keyword>
<evidence type="ECO:0000313" key="11">
    <source>
        <dbReference type="EMBL" id="MBO8433084.1"/>
    </source>
</evidence>
<dbReference type="PANTHER" id="PTHR30100">
    <property type="entry name" value="FATTY ACID/PHOSPHOLIPID SYNTHESIS PROTEIN PLSX"/>
    <property type="match status" value="1"/>
</dbReference>
<keyword evidence="11" id="KW-0012">Acyltransferase</keyword>
<protein>
    <recommendedName>
        <fullName evidence="8 10">Phosphate acyltransferase</fullName>
        <ecNumber evidence="8 10">2.3.1.274</ecNumber>
    </recommendedName>
    <alternativeName>
        <fullName evidence="10">Acyl-ACP phosphotransacylase</fullName>
    </alternativeName>
    <alternativeName>
        <fullName evidence="10">Acyl-[acyl-carrier-protein]--phosphate acyltransferase</fullName>
    </alternativeName>
    <alternativeName>
        <fullName evidence="10">Phosphate-acyl-ACP acyltransferase</fullName>
    </alternativeName>
</protein>
<dbReference type="AlphaFoldDB" id="A0A9D9H221"/>
<keyword evidence="7 10" id="KW-1208">Phospholipid metabolism</keyword>
<evidence type="ECO:0000256" key="5">
    <source>
        <dbReference type="ARBA" id="ARBA00023098"/>
    </source>
</evidence>
<dbReference type="Pfam" id="PF02504">
    <property type="entry name" value="FA_synthesis"/>
    <property type="match status" value="1"/>
</dbReference>
<evidence type="ECO:0000256" key="9">
    <source>
        <dbReference type="ARBA" id="ARBA00046608"/>
    </source>
</evidence>
<comment type="function">
    <text evidence="10">Catalyzes the reversible formation of acyl-phosphate (acyl-PO(4)) from acyl-[acyl-carrier-protein] (acyl-ACP). This enzyme utilizes acyl-ACP as fatty acyl donor, but not acyl-CoA.</text>
</comment>
<dbReference type="PIRSF" id="PIRSF002465">
    <property type="entry name" value="Phsphlp_syn_PlsX"/>
    <property type="match status" value="1"/>
</dbReference>
<evidence type="ECO:0000256" key="6">
    <source>
        <dbReference type="ARBA" id="ARBA00023209"/>
    </source>
</evidence>
<evidence type="ECO:0000256" key="7">
    <source>
        <dbReference type="ARBA" id="ARBA00023264"/>
    </source>
</evidence>
<comment type="caution">
    <text evidence="11">The sequence shown here is derived from an EMBL/GenBank/DDBJ whole genome shotgun (WGS) entry which is preliminary data.</text>
</comment>
<evidence type="ECO:0000256" key="8">
    <source>
        <dbReference type="ARBA" id="ARBA00024069"/>
    </source>
</evidence>
<comment type="catalytic activity">
    <reaction evidence="1 10">
        <text>a fatty acyl-[ACP] + phosphate = an acyl phosphate + holo-[ACP]</text>
        <dbReference type="Rhea" id="RHEA:42292"/>
        <dbReference type="Rhea" id="RHEA-COMP:9685"/>
        <dbReference type="Rhea" id="RHEA-COMP:14125"/>
        <dbReference type="ChEBI" id="CHEBI:43474"/>
        <dbReference type="ChEBI" id="CHEBI:59918"/>
        <dbReference type="ChEBI" id="CHEBI:64479"/>
        <dbReference type="ChEBI" id="CHEBI:138651"/>
        <dbReference type="EC" id="2.3.1.274"/>
    </reaction>
</comment>
<reference evidence="11" key="1">
    <citation type="submission" date="2020-10" db="EMBL/GenBank/DDBJ databases">
        <authorList>
            <person name="Gilroy R."/>
        </authorList>
    </citation>
    <scope>NUCLEOTIDE SEQUENCE</scope>
    <source>
        <strain evidence="11">2889</strain>
    </source>
</reference>
<dbReference type="SUPFAM" id="SSF53659">
    <property type="entry name" value="Isocitrate/Isopropylmalate dehydrogenase-like"/>
    <property type="match status" value="1"/>
</dbReference>
<evidence type="ECO:0000313" key="12">
    <source>
        <dbReference type="Proteomes" id="UP000823612"/>
    </source>
</evidence>
<comment type="subcellular location">
    <subcellularLocation>
        <location evidence="10">Cytoplasm</location>
    </subcellularLocation>
    <text evidence="10">Associated with the membrane possibly through PlsY.</text>
</comment>
<dbReference type="InterPro" id="IPR012281">
    <property type="entry name" value="Phospholipid_synth_PlsX-like"/>
</dbReference>
<dbReference type="HAMAP" id="MF_00019">
    <property type="entry name" value="PlsX"/>
    <property type="match status" value="1"/>
</dbReference>
<sequence>MRFGLDVMGGDFAPAATIEGAVSALDSIGDGNRIVLLGPEDVIRKELADRGVEENRFDISHQPQCIAMDEKPVKALMEKPDSGIAAGFRMLAKGDLDAFASAGNSGAMLAGAVTHLKCIPGVIRPCTCACVPQEEGDAYSVLLDVGTTPDAKPEVMVQFAVIGSLYAQYLLGHANPRVCLMNVGTEDGKGNLQCQTVFPLLKECPHINFTGNMEPREIFKNRADVMVTDGFVGNILLKEVETFYRLMQKRGLSDPLFDRMNYEIYGGSPILGVNAPVILGHGISSPLAIRNMLLQTKRMCELGLTQALRKLFADYVSESES</sequence>
<comment type="subunit">
    <text evidence="9 10">Homodimer. Probably interacts with PlsY.</text>
</comment>
<dbReference type="InterPro" id="IPR003664">
    <property type="entry name" value="FA_synthesis"/>
</dbReference>
<reference evidence="11" key="2">
    <citation type="journal article" date="2021" name="PeerJ">
        <title>Extensive microbial diversity within the chicken gut microbiome revealed by metagenomics and culture.</title>
        <authorList>
            <person name="Gilroy R."/>
            <person name="Ravi A."/>
            <person name="Getino M."/>
            <person name="Pursley I."/>
            <person name="Horton D.L."/>
            <person name="Alikhan N.F."/>
            <person name="Baker D."/>
            <person name="Gharbi K."/>
            <person name="Hall N."/>
            <person name="Watson M."/>
            <person name="Adriaenssens E.M."/>
            <person name="Foster-Nyarko E."/>
            <person name="Jarju S."/>
            <person name="Secka A."/>
            <person name="Antonio M."/>
            <person name="Oren A."/>
            <person name="Chaudhuri R.R."/>
            <person name="La Ragione R."/>
            <person name="Hildebrand F."/>
            <person name="Pallen M.J."/>
        </authorList>
    </citation>
    <scope>NUCLEOTIDE SEQUENCE</scope>
    <source>
        <strain evidence="11">2889</strain>
    </source>
</reference>
<accession>A0A9D9H221</accession>
<dbReference type="Gene3D" id="3.40.718.10">
    <property type="entry name" value="Isopropylmalate Dehydrogenase"/>
    <property type="match status" value="1"/>
</dbReference>
<keyword evidence="6 10" id="KW-0594">Phospholipid biosynthesis</keyword>
<dbReference type="GO" id="GO:0043811">
    <property type="term" value="F:phosphate:acyl-[acyl carrier protein] acyltransferase activity"/>
    <property type="evidence" value="ECO:0007669"/>
    <property type="project" value="UniProtKB-UniRule"/>
</dbReference>
<comment type="similarity">
    <text evidence="10">Belongs to the PlsX family.</text>
</comment>
<dbReference type="GO" id="GO:0005737">
    <property type="term" value="C:cytoplasm"/>
    <property type="evidence" value="ECO:0007669"/>
    <property type="project" value="UniProtKB-SubCell"/>
</dbReference>
<dbReference type="GO" id="GO:0008654">
    <property type="term" value="P:phospholipid biosynthetic process"/>
    <property type="evidence" value="ECO:0007669"/>
    <property type="project" value="UniProtKB-KW"/>
</dbReference>
<evidence type="ECO:0000256" key="3">
    <source>
        <dbReference type="ARBA" id="ARBA00022516"/>
    </source>
</evidence>
<proteinExistence type="inferred from homology"/>
<dbReference type="EMBL" id="JADIMZ010000108">
    <property type="protein sequence ID" value="MBO8433084.1"/>
    <property type="molecule type" value="Genomic_DNA"/>
</dbReference>
<evidence type="ECO:0000256" key="1">
    <source>
        <dbReference type="ARBA" id="ARBA00001232"/>
    </source>
</evidence>
<dbReference type="EC" id="2.3.1.274" evidence="8 10"/>